<dbReference type="AlphaFoldDB" id="C9ZTM8"/>
<proteinExistence type="predicted"/>
<dbReference type="KEGG" id="tbg:TbgDal_VII6560"/>
<dbReference type="EMBL" id="FN554970">
    <property type="protein sequence ID" value="CBH12763.1"/>
    <property type="molecule type" value="Genomic_DNA"/>
</dbReference>
<accession>C9ZTM8</accession>
<evidence type="ECO:0000313" key="3">
    <source>
        <dbReference type="Proteomes" id="UP000002316"/>
    </source>
</evidence>
<name>C9ZTM8_TRYB9</name>
<feature type="transmembrane region" description="Helical" evidence="1">
    <location>
        <begin position="12"/>
        <end position="38"/>
    </location>
</feature>
<gene>
    <name evidence="2" type="ORF">TbgDal_VII6560</name>
</gene>
<dbReference type="GeneID" id="23862930"/>
<keyword evidence="1" id="KW-0472">Membrane</keyword>
<keyword evidence="1" id="KW-1133">Transmembrane helix</keyword>
<keyword evidence="1" id="KW-0812">Transmembrane</keyword>
<organism evidence="2 3">
    <name type="scientific">Trypanosoma brucei gambiense (strain MHOM/CI/86/DAL972)</name>
    <dbReference type="NCBI Taxonomy" id="679716"/>
    <lineage>
        <taxon>Eukaryota</taxon>
        <taxon>Discoba</taxon>
        <taxon>Euglenozoa</taxon>
        <taxon>Kinetoplastea</taxon>
        <taxon>Metakinetoplastina</taxon>
        <taxon>Trypanosomatida</taxon>
        <taxon>Trypanosomatidae</taxon>
        <taxon>Trypanosoma</taxon>
    </lineage>
</organism>
<evidence type="ECO:0000313" key="2">
    <source>
        <dbReference type="EMBL" id="CBH12763.1"/>
    </source>
</evidence>
<sequence length="104" mass="12184">MTIVVCVDTKEVYAPVLFFFFGFALVWGFALLTGFSLLPSCLPPCRYTCLFYRIFFFRNYLCTLSCRVFFSSHSFPLRHLGLLEVSPDHLYHLVYQRIPVSFFS</sequence>
<dbReference type="Proteomes" id="UP000002316">
    <property type="component" value="Chromosome 7"/>
</dbReference>
<evidence type="ECO:0000256" key="1">
    <source>
        <dbReference type="SAM" id="Phobius"/>
    </source>
</evidence>
<feature type="transmembrane region" description="Helical" evidence="1">
    <location>
        <begin position="50"/>
        <end position="70"/>
    </location>
</feature>
<dbReference type="RefSeq" id="XP_011775043.1">
    <property type="nucleotide sequence ID" value="XM_011776741.1"/>
</dbReference>
<reference evidence="3" key="1">
    <citation type="journal article" date="2010" name="PLoS Negl. Trop. Dis.">
        <title>The genome sequence of Trypanosoma brucei gambiense, causative agent of chronic human african trypanosomiasis.</title>
        <authorList>
            <person name="Jackson A.P."/>
            <person name="Sanders M."/>
            <person name="Berry A."/>
            <person name="McQuillan J."/>
            <person name="Aslett M.A."/>
            <person name="Quail M.A."/>
            <person name="Chukualim B."/>
            <person name="Capewell P."/>
            <person name="MacLeod A."/>
            <person name="Melville S.E."/>
            <person name="Gibson W."/>
            <person name="Barry J.D."/>
            <person name="Berriman M."/>
            <person name="Hertz-Fowler C."/>
        </authorList>
    </citation>
    <scope>NUCLEOTIDE SEQUENCE [LARGE SCALE GENOMIC DNA]</scope>
    <source>
        <strain evidence="3">MHOM/CI/86/DAL972</strain>
    </source>
</reference>
<protein>
    <submittedName>
        <fullName evidence="2">Uncharacterized protein</fullName>
    </submittedName>
</protein>